<organism evidence="1 2">
    <name type="scientific">Phrynocephalus forsythii</name>
    <dbReference type="NCBI Taxonomy" id="171643"/>
    <lineage>
        <taxon>Eukaryota</taxon>
        <taxon>Metazoa</taxon>
        <taxon>Chordata</taxon>
        <taxon>Craniata</taxon>
        <taxon>Vertebrata</taxon>
        <taxon>Euteleostomi</taxon>
        <taxon>Lepidosauria</taxon>
        <taxon>Squamata</taxon>
        <taxon>Bifurcata</taxon>
        <taxon>Unidentata</taxon>
        <taxon>Episquamata</taxon>
        <taxon>Toxicofera</taxon>
        <taxon>Iguania</taxon>
        <taxon>Acrodonta</taxon>
        <taxon>Agamidae</taxon>
        <taxon>Agaminae</taxon>
        <taxon>Phrynocephalus</taxon>
    </lineage>
</organism>
<dbReference type="AlphaFoldDB" id="A0A9Q0Y3B1"/>
<protein>
    <submittedName>
        <fullName evidence="1">Uncharacterized protein</fullName>
    </submittedName>
</protein>
<name>A0A9Q0Y3B1_9SAUR</name>
<evidence type="ECO:0000313" key="1">
    <source>
        <dbReference type="EMBL" id="KAJ7341625.1"/>
    </source>
</evidence>
<dbReference type="EMBL" id="JAPFRF010000002">
    <property type="protein sequence ID" value="KAJ7341625.1"/>
    <property type="molecule type" value="Genomic_DNA"/>
</dbReference>
<comment type="caution">
    <text evidence="1">The sequence shown here is derived from an EMBL/GenBank/DDBJ whole genome shotgun (WGS) entry which is preliminary data.</text>
</comment>
<reference evidence="1" key="1">
    <citation type="journal article" date="2023" name="DNA Res.">
        <title>Chromosome-level genome assembly of Phrynocephalus forsythii using third-generation DNA sequencing and Hi-C analysis.</title>
        <authorList>
            <person name="Qi Y."/>
            <person name="Zhao W."/>
            <person name="Zhao Y."/>
            <person name="Niu C."/>
            <person name="Cao S."/>
            <person name="Zhang Y."/>
        </authorList>
    </citation>
    <scope>NUCLEOTIDE SEQUENCE</scope>
    <source>
        <tissue evidence="1">Muscle</tissue>
    </source>
</reference>
<sequence length="129" mass="14882">MVKVPHFNPISLTPLHQKVLEQTYMATLSETSTMKGAALSQIEWRSISLTKKLAQVQIDIFLTKCKQQDYIPKGLIIINPLKSTYSTDYGDRLCNTVSKKLLNQLIKILYSKQRRIQKDITVLEQHIQH</sequence>
<evidence type="ECO:0000313" key="2">
    <source>
        <dbReference type="Proteomes" id="UP001142489"/>
    </source>
</evidence>
<proteinExistence type="predicted"/>
<gene>
    <name evidence="1" type="ORF">JRQ81_005951</name>
</gene>
<keyword evidence="2" id="KW-1185">Reference proteome</keyword>
<accession>A0A9Q0Y3B1</accession>
<dbReference type="Proteomes" id="UP001142489">
    <property type="component" value="Unassembled WGS sequence"/>
</dbReference>